<proteinExistence type="predicted"/>
<dbReference type="PANTHER" id="PTHR14273">
    <property type="entry name" value="LYR MOTIF-CONTAINING PROTEIN 1"/>
    <property type="match status" value="1"/>
</dbReference>
<reference evidence="1 2" key="1">
    <citation type="journal article" date="2011" name="Proc. Natl. Acad. Sci. U.S.A.">
        <title>Genetic diversity and population structure of the endangered marsupial Sarcophilus harrisii (Tasmanian devil).</title>
        <authorList>
            <person name="Miller W."/>
            <person name="Hayes V.M."/>
            <person name="Ratan A."/>
            <person name="Petersen D.C."/>
            <person name="Wittekindt N.E."/>
            <person name="Miller J."/>
            <person name="Walenz B."/>
            <person name="Knight J."/>
            <person name="Qi J."/>
            <person name="Zhao F."/>
            <person name="Wang Q."/>
            <person name="Bedoya-Reina O.C."/>
            <person name="Katiyar N."/>
            <person name="Tomsho L.P."/>
            <person name="Kasson L.M."/>
            <person name="Hardie R.A."/>
            <person name="Woodbridge P."/>
            <person name="Tindall E.A."/>
            <person name="Bertelsen M.F."/>
            <person name="Dixon D."/>
            <person name="Pyecroft S."/>
            <person name="Helgen K.M."/>
            <person name="Lesk A.M."/>
            <person name="Pringle T.H."/>
            <person name="Patterson N."/>
            <person name="Zhang Y."/>
            <person name="Kreiss A."/>
            <person name="Woods G.M."/>
            <person name="Jones M.E."/>
            <person name="Schuster S.C."/>
        </authorList>
    </citation>
    <scope>NUCLEOTIDE SEQUENCE [LARGE SCALE GENOMIC DNA]</scope>
</reference>
<keyword evidence="2" id="KW-1185">Reference proteome</keyword>
<dbReference type="InParanoid" id="A0A7N4P231"/>
<protein>
    <submittedName>
        <fullName evidence="1">Uncharacterized protein</fullName>
    </submittedName>
</protein>
<dbReference type="Proteomes" id="UP000007648">
    <property type="component" value="Unassembled WGS sequence"/>
</dbReference>
<accession>A0A7N4P231</accession>
<reference evidence="1" key="2">
    <citation type="submission" date="2025-08" db="UniProtKB">
        <authorList>
            <consortium name="Ensembl"/>
        </authorList>
    </citation>
    <scope>IDENTIFICATION</scope>
</reference>
<organism evidence="1 2">
    <name type="scientific">Sarcophilus harrisii</name>
    <name type="common">Tasmanian devil</name>
    <name type="synonym">Sarcophilus laniarius</name>
    <dbReference type="NCBI Taxonomy" id="9305"/>
    <lineage>
        <taxon>Eukaryota</taxon>
        <taxon>Metazoa</taxon>
        <taxon>Chordata</taxon>
        <taxon>Craniata</taxon>
        <taxon>Vertebrata</taxon>
        <taxon>Euteleostomi</taxon>
        <taxon>Mammalia</taxon>
        <taxon>Metatheria</taxon>
        <taxon>Dasyuromorphia</taxon>
        <taxon>Dasyuridae</taxon>
        <taxon>Sarcophilus</taxon>
    </lineage>
</organism>
<evidence type="ECO:0000313" key="1">
    <source>
        <dbReference type="Ensembl" id="ENSSHAP00000031981.1"/>
    </source>
</evidence>
<sequence length="113" mass="13482">KQNASKQQQKDLYHRIFRLTRKCSNATCYQKQAVHFKESQNVVLKLMHSELIKQCIGECTERIETGLYYQIPYPRPIHLLLLAFTFLESHELQIQKKLRKFSKSYLKSHNKIS</sequence>
<dbReference type="GO" id="GO:0005739">
    <property type="term" value="C:mitochondrion"/>
    <property type="evidence" value="ECO:0007669"/>
    <property type="project" value="TreeGrafter"/>
</dbReference>
<reference evidence="1" key="3">
    <citation type="submission" date="2025-09" db="UniProtKB">
        <authorList>
            <consortium name="Ensembl"/>
        </authorList>
    </citation>
    <scope>IDENTIFICATION</scope>
</reference>
<evidence type="ECO:0000313" key="2">
    <source>
        <dbReference type="Proteomes" id="UP000007648"/>
    </source>
</evidence>
<dbReference type="Ensembl" id="ENSSHAT00000051480.1">
    <property type="protein sequence ID" value="ENSSHAP00000031981.1"/>
    <property type="gene ID" value="ENSSHAG00000027011.1"/>
</dbReference>
<dbReference type="InterPro" id="IPR040330">
    <property type="entry name" value="LYRM1"/>
</dbReference>
<name>A0A7N4P231_SARHA</name>
<dbReference type="PANTHER" id="PTHR14273:SF0">
    <property type="entry name" value="LYR MOTIF-CONTAINING PROTEIN 1"/>
    <property type="match status" value="1"/>
</dbReference>
<dbReference type="AlphaFoldDB" id="A0A7N4P231"/>